<keyword evidence="2" id="KW-1185">Reference proteome</keyword>
<dbReference type="EMBL" id="JPKZ01002481">
    <property type="protein sequence ID" value="KHN76645.1"/>
    <property type="molecule type" value="Genomic_DNA"/>
</dbReference>
<dbReference type="OrthoDB" id="10057873at2759"/>
<reference evidence="1 2" key="1">
    <citation type="submission" date="2014-11" db="EMBL/GenBank/DDBJ databases">
        <title>Genetic blueprint of the zoonotic pathogen Toxocara canis.</title>
        <authorList>
            <person name="Zhu X.-Q."/>
            <person name="Korhonen P.K."/>
            <person name="Cai H."/>
            <person name="Young N.D."/>
            <person name="Nejsum P."/>
            <person name="von Samson-Himmelstjerna G."/>
            <person name="Boag P.R."/>
            <person name="Tan P."/>
            <person name="Li Q."/>
            <person name="Min J."/>
            <person name="Yang Y."/>
            <person name="Wang X."/>
            <person name="Fang X."/>
            <person name="Hall R.S."/>
            <person name="Hofmann A."/>
            <person name="Sternberg P.W."/>
            <person name="Jex A.R."/>
            <person name="Gasser R.B."/>
        </authorList>
    </citation>
    <scope>NUCLEOTIDE SEQUENCE [LARGE SCALE GENOMIC DNA]</scope>
    <source>
        <strain evidence="1">PN_DK_2014</strain>
    </source>
</reference>
<proteinExistence type="predicted"/>
<accession>A0A0B2V6N8</accession>
<sequence length="176" mass="19831">MGEAQNALQQGRSRSLSHPVWQFYEVVQEGCKCPRCGGHELVGLNMTNAMKYLKARHEADYAELVKALNHHKQPVKRNAPLITLEESWRMSSKGAQDSAEKKERCTTVLQKLMALPNVSLSLLLTYEFREYTVVLNPRFVLPTFRGGLCSLLDGPLQVVKKDSAESGRISWSICHC</sequence>
<name>A0A0B2V6N8_TOXCA</name>
<evidence type="ECO:0000313" key="2">
    <source>
        <dbReference type="Proteomes" id="UP000031036"/>
    </source>
</evidence>
<protein>
    <submittedName>
        <fullName evidence="1">Uncharacterized protein</fullName>
    </submittedName>
</protein>
<organism evidence="1 2">
    <name type="scientific">Toxocara canis</name>
    <name type="common">Canine roundworm</name>
    <dbReference type="NCBI Taxonomy" id="6265"/>
    <lineage>
        <taxon>Eukaryota</taxon>
        <taxon>Metazoa</taxon>
        <taxon>Ecdysozoa</taxon>
        <taxon>Nematoda</taxon>
        <taxon>Chromadorea</taxon>
        <taxon>Rhabditida</taxon>
        <taxon>Spirurina</taxon>
        <taxon>Ascaridomorpha</taxon>
        <taxon>Ascaridoidea</taxon>
        <taxon>Toxocaridae</taxon>
        <taxon>Toxocara</taxon>
    </lineage>
</organism>
<gene>
    <name evidence="1" type="ORF">Tcan_14924</name>
</gene>
<comment type="caution">
    <text evidence="1">The sequence shown here is derived from an EMBL/GenBank/DDBJ whole genome shotgun (WGS) entry which is preliminary data.</text>
</comment>
<dbReference type="AlphaFoldDB" id="A0A0B2V6N8"/>
<dbReference type="Proteomes" id="UP000031036">
    <property type="component" value="Unassembled WGS sequence"/>
</dbReference>
<evidence type="ECO:0000313" key="1">
    <source>
        <dbReference type="EMBL" id="KHN76645.1"/>
    </source>
</evidence>